<dbReference type="Pfam" id="PF03916">
    <property type="entry name" value="NrfD"/>
    <property type="match status" value="1"/>
</dbReference>
<feature type="transmembrane region" description="Helical" evidence="7">
    <location>
        <begin position="296"/>
        <end position="316"/>
    </location>
</feature>
<feature type="transmembrane region" description="Helical" evidence="7">
    <location>
        <begin position="58"/>
        <end position="83"/>
    </location>
</feature>
<feature type="transmembrane region" description="Helical" evidence="7">
    <location>
        <begin position="215"/>
        <end position="234"/>
    </location>
</feature>
<feature type="transmembrane region" description="Helical" evidence="7">
    <location>
        <begin position="246"/>
        <end position="266"/>
    </location>
</feature>
<dbReference type="GO" id="GO:0005886">
    <property type="term" value="C:plasma membrane"/>
    <property type="evidence" value="ECO:0007669"/>
    <property type="project" value="UniProtKB-SubCell"/>
</dbReference>
<dbReference type="PANTHER" id="PTHR43044">
    <property type="match status" value="1"/>
</dbReference>
<organism evidence="8 9">
    <name type="scientific">Candidatus Thiodiazotropha lotti</name>
    <dbReference type="NCBI Taxonomy" id="2792787"/>
    <lineage>
        <taxon>Bacteria</taxon>
        <taxon>Pseudomonadati</taxon>
        <taxon>Pseudomonadota</taxon>
        <taxon>Gammaproteobacteria</taxon>
        <taxon>Chromatiales</taxon>
        <taxon>Sedimenticolaceae</taxon>
        <taxon>Candidatus Thiodiazotropha</taxon>
    </lineage>
</organism>
<comment type="caution">
    <text evidence="8">The sequence shown here is derived from an EMBL/GenBank/DDBJ whole genome shotgun (WGS) entry which is preliminary data.</text>
</comment>
<evidence type="ECO:0000256" key="7">
    <source>
        <dbReference type="SAM" id="Phobius"/>
    </source>
</evidence>
<evidence type="ECO:0000256" key="4">
    <source>
        <dbReference type="ARBA" id="ARBA00022692"/>
    </source>
</evidence>
<dbReference type="NCBIfam" id="NF045798">
    <property type="entry name" value="DsrP"/>
    <property type="match status" value="1"/>
</dbReference>
<dbReference type="AlphaFoldDB" id="A0A9E4N0D6"/>
<feature type="transmembrane region" description="Helical" evidence="7">
    <location>
        <begin position="95"/>
        <end position="117"/>
    </location>
</feature>
<feature type="transmembrane region" description="Helical" evidence="7">
    <location>
        <begin position="368"/>
        <end position="393"/>
    </location>
</feature>
<evidence type="ECO:0000256" key="1">
    <source>
        <dbReference type="ARBA" id="ARBA00004651"/>
    </source>
</evidence>
<keyword evidence="6 7" id="KW-0472">Membrane</keyword>
<evidence type="ECO:0000313" key="9">
    <source>
        <dbReference type="Proteomes" id="UP000886687"/>
    </source>
</evidence>
<dbReference type="InterPro" id="IPR005614">
    <property type="entry name" value="NrfD-like"/>
</dbReference>
<keyword evidence="5 7" id="KW-1133">Transmembrane helix</keyword>
<name>A0A9E4N0D6_9GAMM</name>
<accession>A0A9E4N0D6</accession>
<gene>
    <name evidence="8" type="primary">nrfD</name>
    <name evidence="8" type="ORF">JAZ04_07435</name>
</gene>
<feature type="transmembrane region" description="Helical" evidence="7">
    <location>
        <begin position="174"/>
        <end position="195"/>
    </location>
</feature>
<evidence type="ECO:0000256" key="3">
    <source>
        <dbReference type="ARBA" id="ARBA00022475"/>
    </source>
</evidence>
<evidence type="ECO:0000256" key="6">
    <source>
        <dbReference type="ARBA" id="ARBA00023136"/>
    </source>
</evidence>
<evidence type="ECO:0000313" key="8">
    <source>
        <dbReference type="EMBL" id="MCG7938675.1"/>
    </source>
</evidence>
<comment type="similarity">
    <text evidence="2">Belongs to the NrfD family.</text>
</comment>
<evidence type="ECO:0000256" key="2">
    <source>
        <dbReference type="ARBA" id="ARBA00008929"/>
    </source>
</evidence>
<feature type="transmembrane region" description="Helical" evidence="7">
    <location>
        <begin position="323"/>
        <end position="339"/>
    </location>
</feature>
<reference evidence="8" key="1">
    <citation type="journal article" date="2021" name="Proc. Natl. Acad. Sci. U.S.A.">
        <title>Global biogeography of chemosynthetic symbionts reveals both localized and globally distributed symbiont groups. .</title>
        <authorList>
            <person name="Osvatic J.T."/>
            <person name="Wilkins L.G.E."/>
            <person name="Leibrecht L."/>
            <person name="Leray M."/>
            <person name="Zauner S."/>
            <person name="Polzin J."/>
            <person name="Camacho Y."/>
            <person name="Gros O."/>
            <person name="van Gils J.A."/>
            <person name="Eisen J.A."/>
            <person name="Petersen J.M."/>
            <person name="Yuen B."/>
        </authorList>
    </citation>
    <scope>NUCLEOTIDE SEQUENCE</scope>
    <source>
        <strain evidence="8">MAGL173</strain>
    </source>
</reference>
<dbReference type="Proteomes" id="UP000886687">
    <property type="component" value="Unassembled WGS sequence"/>
</dbReference>
<keyword evidence="4 7" id="KW-0812">Transmembrane</keyword>
<comment type="subcellular location">
    <subcellularLocation>
        <location evidence="1">Cell membrane</location>
        <topology evidence="1">Multi-pass membrane protein</topology>
    </subcellularLocation>
</comment>
<dbReference type="InterPro" id="IPR054823">
    <property type="entry name" value="DsrP-like"/>
</dbReference>
<dbReference type="EMBL" id="JAEPDI010000003">
    <property type="protein sequence ID" value="MCG7938675.1"/>
    <property type="molecule type" value="Genomic_DNA"/>
</dbReference>
<sequence>MRFLQFVVDYLKAGFTGGLLFWAWMLFLLFFIMLWGYGEYVQIANGMIVTNLNDQVSWGFYLANFVFMVGVAAAAVTVVFPAYVYKHKELHRIVVLGEMIAIAAVVMCLLFVIAHMGRPDRLWHLLPVIGIFNFPHAMLTWDVIVLNGYLLLNIIGGYYYLYKKYSGGEINKSFYLPVVYIAIVWALSIHTVTAFLINTMPARPMWFHSMMPIKFITTAFAAGPSLIIVVFLLVRRFTPMKIADEAFHLLSQIVVWCLGIALFLTMSEIVTELYPATEHSLGLQYLMFGHNGLNSLVPFFWTALSLMVGSFILLLIPRIRKNLTLLPFICIAAFIGIWVEKGMGLMLPGVIPTPVGEFAEYTPSHIELMVVGGIWAIGFFLLTFMLKGAVAVLQGEVRYRTESSKQAVSEQQAEAAT</sequence>
<feature type="transmembrane region" description="Helical" evidence="7">
    <location>
        <begin position="20"/>
        <end position="38"/>
    </location>
</feature>
<keyword evidence="3" id="KW-1003">Cell membrane</keyword>
<dbReference type="Gene3D" id="1.20.1630.10">
    <property type="entry name" value="Formate dehydrogenase/DMSO reductase domain"/>
    <property type="match status" value="1"/>
</dbReference>
<evidence type="ECO:0000256" key="5">
    <source>
        <dbReference type="ARBA" id="ARBA00022989"/>
    </source>
</evidence>
<protein>
    <submittedName>
        <fullName evidence="8">Polysulfide reductase NrfD</fullName>
    </submittedName>
</protein>
<feature type="transmembrane region" description="Helical" evidence="7">
    <location>
        <begin position="137"/>
        <end position="162"/>
    </location>
</feature>
<dbReference type="PANTHER" id="PTHR43044:SF2">
    <property type="entry name" value="POLYSULPHIDE REDUCTASE NRFD"/>
    <property type="match status" value="1"/>
</dbReference>
<proteinExistence type="inferred from homology"/>